<dbReference type="Proteomes" id="UP000224915">
    <property type="component" value="Unassembled WGS sequence"/>
</dbReference>
<dbReference type="OrthoDB" id="3532716at2"/>
<comment type="caution">
    <text evidence="1">The sequence shown here is derived from an EMBL/GenBank/DDBJ whole genome shotgun (WGS) entry which is preliminary data.</text>
</comment>
<proteinExistence type="predicted"/>
<accession>A0A2A9D4S5</accession>
<organism evidence="1 2">
    <name type="scientific">Serinibacter salmoneus</name>
    <dbReference type="NCBI Taxonomy" id="556530"/>
    <lineage>
        <taxon>Bacteria</taxon>
        <taxon>Bacillati</taxon>
        <taxon>Actinomycetota</taxon>
        <taxon>Actinomycetes</taxon>
        <taxon>Micrococcales</taxon>
        <taxon>Beutenbergiaceae</taxon>
        <taxon>Serinibacter</taxon>
    </lineage>
</organism>
<evidence type="ECO:0000313" key="2">
    <source>
        <dbReference type="Proteomes" id="UP000224915"/>
    </source>
</evidence>
<reference evidence="1 2" key="1">
    <citation type="submission" date="2017-10" db="EMBL/GenBank/DDBJ databases">
        <title>Sequencing the genomes of 1000 actinobacteria strains.</title>
        <authorList>
            <person name="Klenk H.-P."/>
        </authorList>
    </citation>
    <scope>NUCLEOTIDE SEQUENCE [LARGE SCALE GENOMIC DNA]</scope>
    <source>
        <strain evidence="1 2">DSM 21801</strain>
    </source>
</reference>
<dbReference type="EMBL" id="PDJD01000001">
    <property type="protein sequence ID" value="PFG21255.1"/>
    <property type="molecule type" value="Genomic_DNA"/>
</dbReference>
<name>A0A2A9D4S5_9MICO</name>
<gene>
    <name evidence="1" type="ORF">ATL40_2878</name>
</gene>
<evidence type="ECO:0000313" key="1">
    <source>
        <dbReference type="EMBL" id="PFG21255.1"/>
    </source>
</evidence>
<protein>
    <submittedName>
        <fullName evidence="1">Uncharacterized protein</fullName>
    </submittedName>
</protein>
<keyword evidence="2" id="KW-1185">Reference proteome</keyword>
<sequence>MSNVEAAREWAKGNHPREAGVELLARSGLLYDGAPWVTGGRVVGAVLIEETQGQPGGVRRLVTIAASLLFGDSVDLSDEVPRLDRHQLELVLAAIAHAGGSHEHSTVIVDDDGYPAGFPALPSLYDWPQTKSGE</sequence>
<dbReference type="AlphaFoldDB" id="A0A2A9D4S5"/>
<dbReference type="RefSeq" id="WP_098470114.1">
    <property type="nucleotide sequence ID" value="NZ_PDJD01000001.1"/>
</dbReference>